<reference evidence="2 3" key="1">
    <citation type="submission" date="2024-09" db="EMBL/GenBank/DDBJ databases">
        <title>Laminarin stimulates single cell rates of sulfate reduction while oxygen inhibits transcriptomic activity in coastal marine sediment.</title>
        <authorList>
            <person name="Lindsay M."/>
            <person name="Orcutt B."/>
            <person name="Emerson D."/>
            <person name="Stepanauskas R."/>
            <person name="D'Angelo T."/>
        </authorList>
    </citation>
    <scope>NUCLEOTIDE SEQUENCE [LARGE SCALE GENOMIC DNA]</scope>
    <source>
        <strain evidence="2">SAG AM-311-K15</strain>
    </source>
</reference>
<feature type="transmembrane region" description="Helical" evidence="1">
    <location>
        <begin position="211"/>
        <end position="231"/>
    </location>
</feature>
<keyword evidence="1" id="KW-0472">Membrane</keyword>
<feature type="transmembrane region" description="Helical" evidence="1">
    <location>
        <begin position="89"/>
        <end position="115"/>
    </location>
</feature>
<feature type="transmembrane region" description="Helical" evidence="1">
    <location>
        <begin position="136"/>
        <end position="161"/>
    </location>
</feature>
<name>A0ABV6Z1Y1_UNCC1</name>
<evidence type="ECO:0000313" key="2">
    <source>
        <dbReference type="EMBL" id="MFC1852474.1"/>
    </source>
</evidence>
<keyword evidence="1" id="KW-0812">Transmembrane</keyword>
<keyword evidence="3" id="KW-1185">Reference proteome</keyword>
<dbReference type="Proteomes" id="UP001594351">
    <property type="component" value="Unassembled WGS sequence"/>
</dbReference>
<keyword evidence="1" id="KW-1133">Transmembrane helix</keyword>
<dbReference type="EMBL" id="JBHPBY010000317">
    <property type="protein sequence ID" value="MFC1852474.1"/>
    <property type="molecule type" value="Genomic_DNA"/>
</dbReference>
<organism evidence="2 3">
    <name type="scientific">candidate division CSSED10-310 bacterium</name>
    <dbReference type="NCBI Taxonomy" id="2855610"/>
    <lineage>
        <taxon>Bacteria</taxon>
        <taxon>Bacteria division CSSED10-310</taxon>
    </lineage>
</organism>
<protein>
    <submittedName>
        <fullName evidence="2">ABC transporter permease subunit</fullName>
    </submittedName>
</protein>
<feature type="transmembrane region" description="Helical" evidence="1">
    <location>
        <begin position="173"/>
        <end position="199"/>
    </location>
</feature>
<comment type="caution">
    <text evidence="2">The sequence shown here is derived from an EMBL/GenBank/DDBJ whole genome shotgun (WGS) entry which is preliminary data.</text>
</comment>
<proteinExistence type="predicted"/>
<evidence type="ECO:0000313" key="3">
    <source>
        <dbReference type="Proteomes" id="UP001594351"/>
    </source>
</evidence>
<accession>A0ABV6Z1Y1</accession>
<gene>
    <name evidence="2" type="ORF">ACFL27_19935</name>
</gene>
<feature type="transmembrane region" description="Helical" evidence="1">
    <location>
        <begin position="41"/>
        <end position="60"/>
    </location>
</feature>
<sequence>MAVYELGYRMWQGTHTPATSRFLVIPKYALKPVFKSRAFNWFYIGSFLSTVIFMAMLYVWHNLDVFKLLSDEHAEILSGIKYMKIDAEFFFIFFNIQSVLSFLIIFIVGPTLISVDMTNNALPLYLSRPFSKAEYILGKMSVLIILLSPITWVSGLIIYLFHCSLSVEPVFWAYIRIPIALFVSFWLLILFLSITILALSAYVKRKHVARGIYLSLFFILSGTGEVVNNIFHTTKGSLFRIHELFHSTAARMFGVRAPDIPELPSYFILGGICVFCMFLLERRIKPVEVVK</sequence>
<dbReference type="Pfam" id="PF12679">
    <property type="entry name" value="ABC2_membrane_2"/>
    <property type="match status" value="1"/>
</dbReference>
<evidence type="ECO:0000256" key="1">
    <source>
        <dbReference type="SAM" id="Phobius"/>
    </source>
</evidence>
<feature type="transmembrane region" description="Helical" evidence="1">
    <location>
        <begin position="263"/>
        <end position="280"/>
    </location>
</feature>